<proteinExistence type="predicted"/>
<sequence>MLYIVLILVLAALGGVVTALITADSLWAWISIALSALAGVVLFVDWLRRRSAARPGTDHDADETTEPGEAGDAEDAEDVTAEAADTEADAGETVKAGEFGEPEAAAKQQTALLPAAGELRSVGESDEGAGRVPDGEPAEEETDAADLLVVTELDDEVVVVDEHPRYHLTECDWLADRDIIPIAVSEARELGFTPCARCGPDATLAAAHRRKGKSRADR</sequence>
<feature type="region of interest" description="Disordered" evidence="1">
    <location>
        <begin position="118"/>
        <end position="142"/>
    </location>
</feature>
<feature type="region of interest" description="Disordered" evidence="1">
    <location>
        <begin position="53"/>
        <end position="91"/>
    </location>
</feature>
<evidence type="ECO:0000313" key="3">
    <source>
        <dbReference type="EMBL" id="SFQ32126.1"/>
    </source>
</evidence>
<keyword evidence="2" id="KW-0472">Membrane</keyword>
<reference evidence="4" key="1">
    <citation type="submission" date="2016-10" db="EMBL/GenBank/DDBJ databases">
        <authorList>
            <person name="Varghese N."/>
            <person name="Submissions S."/>
        </authorList>
    </citation>
    <scope>NUCLEOTIDE SEQUENCE [LARGE SCALE GENOMIC DNA]</scope>
    <source>
        <strain evidence="4">CGMCC 4.5579</strain>
    </source>
</reference>
<evidence type="ECO:0000256" key="1">
    <source>
        <dbReference type="SAM" id="MobiDB-lite"/>
    </source>
</evidence>
<accession>A0A1I5XK00</accession>
<protein>
    <submittedName>
        <fullName evidence="3">Uncharacterized protein</fullName>
    </submittedName>
</protein>
<dbReference type="OrthoDB" id="3638805at2"/>
<evidence type="ECO:0000313" key="4">
    <source>
        <dbReference type="Proteomes" id="UP000198727"/>
    </source>
</evidence>
<keyword evidence="2" id="KW-0812">Transmembrane</keyword>
<name>A0A1I5XK00_9PSEU</name>
<organism evidence="3 4">
    <name type="scientific">Amycolatopsis arida</name>
    <dbReference type="NCBI Taxonomy" id="587909"/>
    <lineage>
        <taxon>Bacteria</taxon>
        <taxon>Bacillati</taxon>
        <taxon>Actinomycetota</taxon>
        <taxon>Actinomycetes</taxon>
        <taxon>Pseudonocardiales</taxon>
        <taxon>Pseudonocardiaceae</taxon>
        <taxon>Amycolatopsis</taxon>
    </lineage>
</organism>
<gene>
    <name evidence="3" type="ORF">SAMN05421810_106111</name>
</gene>
<dbReference type="Proteomes" id="UP000198727">
    <property type="component" value="Unassembled WGS sequence"/>
</dbReference>
<dbReference type="EMBL" id="FOWW01000006">
    <property type="protein sequence ID" value="SFQ32126.1"/>
    <property type="molecule type" value="Genomic_DNA"/>
</dbReference>
<dbReference type="AlphaFoldDB" id="A0A1I5XK00"/>
<feature type="transmembrane region" description="Helical" evidence="2">
    <location>
        <begin position="29"/>
        <end position="47"/>
    </location>
</feature>
<feature type="compositionally biased region" description="Acidic residues" evidence="1">
    <location>
        <begin position="60"/>
        <end position="90"/>
    </location>
</feature>
<dbReference type="RefSeq" id="WP_092531510.1">
    <property type="nucleotide sequence ID" value="NZ_FOWW01000006.1"/>
</dbReference>
<evidence type="ECO:0000256" key="2">
    <source>
        <dbReference type="SAM" id="Phobius"/>
    </source>
</evidence>
<keyword evidence="2" id="KW-1133">Transmembrane helix</keyword>
<keyword evidence="4" id="KW-1185">Reference proteome</keyword>
<dbReference type="STRING" id="587909.SAMN05421810_106111"/>